<sequence>MNVKEYLSRYHETEEKILKLQQIVAEYLRLANTIPGVNLDQIRVDGTRKLDAPFVKWIHKALEVEDEIKELTNSLETIKNEILDCISALKNPEYERLLIYRYIDLLNWQIIADKMFISVSTLKRWHNNSLELLKK</sequence>
<dbReference type="InterPro" id="IPR010861">
    <property type="entry name" value="DUF1492"/>
</dbReference>
<name>A0A449BJ24_9MOLU</name>
<dbReference type="Pfam" id="PF07374">
    <property type="entry name" value="DUF1492"/>
    <property type="match status" value="1"/>
</dbReference>
<evidence type="ECO:0008006" key="3">
    <source>
        <dbReference type="Google" id="ProtNLM"/>
    </source>
</evidence>
<dbReference type="Proteomes" id="UP000290909">
    <property type="component" value="Chromosome"/>
</dbReference>
<gene>
    <name evidence="1" type="ORF">NCTC10172_00476</name>
</gene>
<dbReference type="AlphaFoldDB" id="A0A449BJ24"/>
<keyword evidence="2" id="KW-1185">Reference proteome</keyword>
<dbReference type="RefSeq" id="WP_035368033.1">
    <property type="nucleotide sequence ID" value="NZ_LR215050.1"/>
</dbReference>
<protein>
    <recommendedName>
        <fullName evidence="3">RNA polymerase sigma factor, sigma-70 family</fullName>
    </recommendedName>
</protein>
<dbReference type="KEGG" id="ahk:NCTC10172_00476"/>
<evidence type="ECO:0000313" key="1">
    <source>
        <dbReference type="EMBL" id="VEU82465.1"/>
    </source>
</evidence>
<dbReference type="STRING" id="1408416.GCA_000702765_00013"/>
<proteinExistence type="predicted"/>
<organism evidence="1 2">
    <name type="scientific">Acholeplasma hippikon</name>
    <dbReference type="NCBI Taxonomy" id="264636"/>
    <lineage>
        <taxon>Bacteria</taxon>
        <taxon>Bacillati</taxon>
        <taxon>Mycoplasmatota</taxon>
        <taxon>Mollicutes</taxon>
        <taxon>Acholeplasmatales</taxon>
        <taxon>Acholeplasmataceae</taxon>
        <taxon>Acholeplasma</taxon>
    </lineage>
</organism>
<dbReference type="EMBL" id="LR215050">
    <property type="protein sequence ID" value="VEU82465.1"/>
    <property type="molecule type" value="Genomic_DNA"/>
</dbReference>
<dbReference type="SUPFAM" id="SSF88659">
    <property type="entry name" value="Sigma3 and sigma4 domains of RNA polymerase sigma factors"/>
    <property type="match status" value="1"/>
</dbReference>
<accession>A0A449BJ24</accession>
<evidence type="ECO:0000313" key="2">
    <source>
        <dbReference type="Proteomes" id="UP000290909"/>
    </source>
</evidence>
<dbReference type="InterPro" id="IPR013324">
    <property type="entry name" value="RNA_pol_sigma_r3/r4-like"/>
</dbReference>
<reference evidence="1 2" key="1">
    <citation type="submission" date="2019-01" db="EMBL/GenBank/DDBJ databases">
        <authorList>
            <consortium name="Pathogen Informatics"/>
        </authorList>
    </citation>
    <scope>NUCLEOTIDE SEQUENCE [LARGE SCALE GENOMIC DNA]</scope>
    <source>
        <strain evidence="1 2">NCTC10172</strain>
    </source>
</reference>